<dbReference type="Proteomes" id="UP001499854">
    <property type="component" value="Unassembled WGS sequence"/>
</dbReference>
<dbReference type="PIRSF" id="PIRSF028754">
    <property type="entry name" value="UCP028754"/>
    <property type="match status" value="1"/>
</dbReference>
<dbReference type="SUPFAM" id="SSF159659">
    <property type="entry name" value="Cgl1923-like"/>
    <property type="match status" value="1"/>
</dbReference>
<dbReference type="InterPro" id="IPR019151">
    <property type="entry name" value="Proteasome_assmbl_chaperone_2"/>
</dbReference>
<proteinExistence type="predicted"/>
<protein>
    <submittedName>
        <fullName evidence="1">PAC2 family protein</fullName>
    </submittedName>
</protein>
<evidence type="ECO:0000313" key="1">
    <source>
        <dbReference type="EMBL" id="GAA1969934.1"/>
    </source>
</evidence>
<reference evidence="1 2" key="1">
    <citation type="journal article" date="2019" name="Int. J. Syst. Evol. Microbiol.">
        <title>The Global Catalogue of Microorganisms (GCM) 10K type strain sequencing project: providing services to taxonomists for standard genome sequencing and annotation.</title>
        <authorList>
            <consortium name="The Broad Institute Genomics Platform"/>
            <consortium name="The Broad Institute Genome Sequencing Center for Infectious Disease"/>
            <person name="Wu L."/>
            <person name="Ma J."/>
        </authorList>
    </citation>
    <scope>NUCLEOTIDE SEQUENCE [LARGE SCALE GENOMIC DNA]</scope>
    <source>
        <strain evidence="1 2">JCM 16013</strain>
    </source>
</reference>
<name>A0ABN2RJ43_9ACTN</name>
<organism evidence="1 2">
    <name type="scientific">Catenulispora subtropica</name>
    <dbReference type="NCBI Taxonomy" id="450798"/>
    <lineage>
        <taxon>Bacteria</taxon>
        <taxon>Bacillati</taxon>
        <taxon>Actinomycetota</taxon>
        <taxon>Actinomycetes</taxon>
        <taxon>Catenulisporales</taxon>
        <taxon>Catenulisporaceae</taxon>
        <taxon>Catenulispora</taxon>
    </lineage>
</organism>
<accession>A0ABN2RJ43</accession>
<evidence type="ECO:0000313" key="2">
    <source>
        <dbReference type="Proteomes" id="UP001499854"/>
    </source>
</evidence>
<gene>
    <name evidence="1" type="ORF">GCM10009838_30930</name>
</gene>
<dbReference type="RefSeq" id="WP_344657704.1">
    <property type="nucleotide sequence ID" value="NZ_BAAAQM010000015.1"/>
</dbReference>
<dbReference type="EMBL" id="BAAAQM010000015">
    <property type="protein sequence ID" value="GAA1969934.1"/>
    <property type="molecule type" value="Genomic_DNA"/>
</dbReference>
<keyword evidence="2" id="KW-1185">Reference proteome</keyword>
<comment type="caution">
    <text evidence="1">The sequence shown here is derived from an EMBL/GenBank/DDBJ whole genome shotgun (WGS) entry which is preliminary data.</text>
</comment>
<dbReference type="Pfam" id="PF09754">
    <property type="entry name" value="PAC2"/>
    <property type="match status" value="1"/>
</dbReference>
<sequence length="308" mass="34187">MVARKDPKALYELAPGTPGLAGVVLLHQLEGFMDAGGAGRLAGEHLLDQFDHRLVASFDVDRLIDYRSRRPAMTFDKDHYEHYEDPALDLHLLTDGEGKRFLLLDGLEPDREWELFAAAVRTLIDHFDVRLTVGMHGIPMGIPHTRPLGITAHATNPDLVDTTDQPVLDRLQVPSSAASLLEYRLGEWGYDAAGFAVHVPHYLASSLYPQAAIRLLRAVSEATGLVLPDTELRDAARRASEDIERQVQESSEVEDVVRALERQYDAFNATEGRKNLLSDTDGRMPTADELAAEFERFLADQDADPPNS</sequence>
<dbReference type="Gene3D" id="1.10.287.100">
    <property type="match status" value="1"/>
</dbReference>
<dbReference type="InterPro" id="IPR038389">
    <property type="entry name" value="PSMG2_sf"/>
</dbReference>
<dbReference type="Gene3D" id="3.40.50.10900">
    <property type="entry name" value="PAC-like subunit"/>
    <property type="match status" value="1"/>
</dbReference>
<dbReference type="InterPro" id="IPR008492">
    <property type="entry name" value="Rv2714-like"/>
</dbReference>